<reference evidence="3" key="2">
    <citation type="submission" date="2025-08" db="UniProtKB">
        <authorList>
            <consortium name="RefSeq"/>
        </authorList>
    </citation>
    <scope>IDENTIFICATION</scope>
    <source>
        <tissue evidence="3">Leaf</tissue>
    </source>
</reference>
<dbReference type="SUPFAM" id="SSF63380">
    <property type="entry name" value="Riboflavin synthase domain-like"/>
    <property type="match status" value="1"/>
</dbReference>
<feature type="domain" description="FAD-binding FR-type" evidence="1">
    <location>
        <begin position="52"/>
        <end position="157"/>
    </location>
</feature>
<organism evidence="2 3">
    <name type="scientific">Punica granatum</name>
    <name type="common">Pomegranate</name>
    <dbReference type="NCBI Taxonomy" id="22663"/>
    <lineage>
        <taxon>Eukaryota</taxon>
        <taxon>Viridiplantae</taxon>
        <taxon>Streptophyta</taxon>
        <taxon>Embryophyta</taxon>
        <taxon>Tracheophyta</taxon>
        <taxon>Spermatophyta</taxon>
        <taxon>Magnoliopsida</taxon>
        <taxon>eudicotyledons</taxon>
        <taxon>Gunneridae</taxon>
        <taxon>Pentapetalae</taxon>
        <taxon>rosids</taxon>
        <taxon>malvids</taxon>
        <taxon>Myrtales</taxon>
        <taxon>Lythraceae</taxon>
        <taxon>Punica</taxon>
    </lineage>
</organism>
<dbReference type="Gene3D" id="2.40.30.10">
    <property type="entry name" value="Translation factors"/>
    <property type="match status" value="1"/>
</dbReference>
<dbReference type="PRINTS" id="PR00410">
    <property type="entry name" value="PHEHYDRXLASE"/>
</dbReference>
<dbReference type="Gene3D" id="3.40.50.80">
    <property type="entry name" value="Nucleotide-binding domain of ferredoxin-NADP reductase (FNR) module"/>
    <property type="match status" value="1"/>
</dbReference>
<dbReference type="RefSeq" id="XP_031387851.1">
    <property type="nucleotide sequence ID" value="XM_031531991.1"/>
</dbReference>
<dbReference type="OrthoDB" id="1856718at2759"/>
<dbReference type="InterPro" id="IPR017938">
    <property type="entry name" value="Riboflavin_synthase-like_b-brl"/>
</dbReference>
<gene>
    <name evidence="3" type="primary">LOC116200967</name>
</gene>
<evidence type="ECO:0000313" key="3">
    <source>
        <dbReference type="RefSeq" id="XP_031387851.1"/>
    </source>
</evidence>
<name>A0A6P8D2L8_PUNGR</name>
<dbReference type="PANTHER" id="PTHR47215:SF1">
    <property type="entry name" value="F9L1.8 PROTEIN"/>
    <property type="match status" value="1"/>
</dbReference>
<reference evidence="2" key="1">
    <citation type="journal article" date="2020" name="Plant Biotechnol. J.">
        <title>The pomegranate (Punica granatum L.) draft genome dissects genetic divergence between soft- and hard-seeded cultivars.</title>
        <authorList>
            <person name="Luo X."/>
            <person name="Li H."/>
            <person name="Wu Z."/>
            <person name="Yao W."/>
            <person name="Zhao P."/>
            <person name="Cao D."/>
            <person name="Yu H."/>
            <person name="Li K."/>
            <person name="Poudel K."/>
            <person name="Zhao D."/>
            <person name="Zhang F."/>
            <person name="Xia X."/>
            <person name="Chen L."/>
            <person name="Wang Q."/>
            <person name="Jing D."/>
            <person name="Cao S."/>
        </authorList>
    </citation>
    <scope>NUCLEOTIDE SEQUENCE [LARGE SCALE GENOMIC DNA]</scope>
    <source>
        <strain evidence="2">cv. Tunisia</strain>
    </source>
</reference>
<dbReference type="InterPro" id="IPR001433">
    <property type="entry name" value="OxRdtase_FAD/NAD-bd"/>
</dbReference>
<evidence type="ECO:0000313" key="2">
    <source>
        <dbReference type="Proteomes" id="UP000515151"/>
    </source>
</evidence>
<dbReference type="PROSITE" id="PS51384">
    <property type="entry name" value="FAD_FR"/>
    <property type="match status" value="1"/>
</dbReference>
<dbReference type="PANTHER" id="PTHR47215">
    <property type="match status" value="1"/>
</dbReference>
<keyword evidence="2" id="KW-1185">Reference proteome</keyword>
<evidence type="ECO:0000259" key="1">
    <source>
        <dbReference type="PROSITE" id="PS51384"/>
    </source>
</evidence>
<dbReference type="GeneID" id="116200967"/>
<accession>A0A6P8D2L8</accession>
<dbReference type="InterPro" id="IPR017927">
    <property type="entry name" value="FAD-bd_FR_type"/>
</dbReference>
<dbReference type="Pfam" id="PF00175">
    <property type="entry name" value="NAD_binding_1"/>
    <property type="match status" value="1"/>
</dbReference>
<dbReference type="InterPro" id="IPR039261">
    <property type="entry name" value="FNR_nucleotide-bd"/>
</dbReference>
<protein>
    <submittedName>
        <fullName evidence="3">Fruit protein pKIWI502 isoform X1</fullName>
    </submittedName>
</protein>
<dbReference type="Proteomes" id="UP000515151">
    <property type="component" value="Chromosome 3"/>
</dbReference>
<proteinExistence type="predicted"/>
<dbReference type="SUPFAM" id="SSF52343">
    <property type="entry name" value="Ferredoxin reductase-like, C-terminal NADP-linked domain"/>
    <property type="match status" value="1"/>
</dbReference>
<dbReference type="GO" id="GO:0016491">
    <property type="term" value="F:oxidoreductase activity"/>
    <property type="evidence" value="ECO:0007669"/>
    <property type="project" value="InterPro"/>
</dbReference>
<dbReference type="AlphaFoldDB" id="A0A6P8D2L8"/>
<sequence>MPLLLSPPSTTCPHAFLSPPAPPMPLPRLSPLHIRRRLASLAVAAAVRQDTIVWTPALLSEVEPAAASLFHISVDVSDSSELAGSHNRPGQYLQLRVPDAPKPSFLAIASPPSLAASTGRFEFLVKSVEGTTAEALCALKRGDVVELSPVMGKGFDIARIDPPKDYPTVFIFATGSGISPIRSLIESGFSADKRSDVRLYYGVRNLQRMAYQDRFKTWESSGVKIVPVLSQPDDGWTGETGYVQAAFSRAKKAFTPMSTGAVLCGQKQMTEDLRATRIGGLCRLKFGAACDELR</sequence>